<comment type="caution">
    <text evidence="2">The sequence shown here is derived from an EMBL/GenBank/DDBJ whole genome shotgun (WGS) entry which is preliminary data.</text>
</comment>
<sequence length="211" mass="24131">MQAYVISGTIAYTMLRQMDNVLKSAKGKSAISKFWKNSASIASTSISYERSKYQLRGQMAEEIVSEGENRSRKRQRVQDRELMEGNEAEGTQDHGDTEDTPNSGDEKENEKEVDDIWESWKTLLKTIMESTVLPALSPESHNVIWCGKQILRRPVLPVDLFRELNNQVPNIIIQLVDRALKQMLYDALDTNNKEDWLVKSKHSETTTAKLI</sequence>
<protein>
    <submittedName>
        <fullName evidence="2">Uncharacterized protein</fullName>
    </submittedName>
</protein>
<dbReference type="AlphaFoldDB" id="A0A9P7BR53"/>
<dbReference type="OrthoDB" id="2255066at2759"/>
<reference evidence="2" key="1">
    <citation type="journal article" date="2020" name="Microb. Genom.">
        <title>Genetic diversity of clinical and environmental Mucorales isolates obtained from an investigation of mucormycosis cases among solid organ transplant recipients.</title>
        <authorList>
            <person name="Nguyen M.H."/>
            <person name="Kaul D."/>
            <person name="Muto C."/>
            <person name="Cheng S.J."/>
            <person name="Richter R.A."/>
            <person name="Bruno V.M."/>
            <person name="Liu G."/>
            <person name="Beyhan S."/>
            <person name="Sundermann A.J."/>
            <person name="Mounaud S."/>
            <person name="Pasculle A.W."/>
            <person name="Nierman W.C."/>
            <person name="Driscoll E."/>
            <person name="Cumbie R."/>
            <person name="Clancy C.J."/>
            <person name="Dupont C.L."/>
        </authorList>
    </citation>
    <scope>NUCLEOTIDE SEQUENCE</scope>
    <source>
        <strain evidence="2">GL11</strain>
    </source>
</reference>
<keyword evidence="3" id="KW-1185">Reference proteome</keyword>
<proteinExistence type="predicted"/>
<evidence type="ECO:0000313" key="3">
    <source>
        <dbReference type="Proteomes" id="UP000716291"/>
    </source>
</evidence>
<dbReference type="Proteomes" id="UP000716291">
    <property type="component" value="Unassembled WGS sequence"/>
</dbReference>
<accession>A0A9P7BR53</accession>
<feature type="region of interest" description="Disordered" evidence="1">
    <location>
        <begin position="64"/>
        <end position="113"/>
    </location>
</feature>
<name>A0A9P7BR53_RHIOR</name>
<dbReference type="EMBL" id="JAANQT010001194">
    <property type="protein sequence ID" value="KAG1306156.1"/>
    <property type="molecule type" value="Genomic_DNA"/>
</dbReference>
<organism evidence="2 3">
    <name type="scientific">Rhizopus oryzae</name>
    <name type="common">Mucormycosis agent</name>
    <name type="synonym">Rhizopus arrhizus var. delemar</name>
    <dbReference type="NCBI Taxonomy" id="64495"/>
    <lineage>
        <taxon>Eukaryota</taxon>
        <taxon>Fungi</taxon>
        <taxon>Fungi incertae sedis</taxon>
        <taxon>Mucoromycota</taxon>
        <taxon>Mucoromycotina</taxon>
        <taxon>Mucoromycetes</taxon>
        <taxon>Mucorales</taxon>
        <taxon>Mucorineae</taxon>
        <taxon>Rhizopodaceae</taxon>
        <taxon>Rhizopus</taxon>
    </lineage>
</organism>
<evidence type="ECO:0000256" key="1">
    <source>
        <dbReference type="SAM" id="MobiDB-lite"/>
    </source>
</evidence>
<evidence type="ECO:0000313" key="2">
    <source>
        <dbReference type="EMBL" id="KAG1306156.1"/>
    </source>
</evidence>
<gene>
    <name evidence="2" type="ORF">G6F64_007816</name>
</gene>